<dbReference type="Pfam" id="PF15873">
    <property type="entry name" value="DUF4730"/>
    <property type="match status" value="1"/>
</dbReference>
<feature type="transmembrane region" description="Helical" evidence="1">
    <location>
        <begin position="35"/>
        <end position="53"/>
    </location>
</feature>
<dbReference type="AlphaFoldDB" id="A0A0L8GE74"/>
<feature type="signal peptide" evidence="2">
    <location>
        <begin position="1"/>
        <end position="25"/>
    </location>
</feature>
<keyword evidence="1" id="KW-0812">Transmembrane</keyword>
<dbReference type="PANTHER" id="PTHR36878">
    <property type="entry name" value="SMALL INTEGRAL MEMBRANE PROTEIN 30"/>
    <property type="match status" value="1"/>
</dbReference>
<sequence length="59" mass="6166">MADLVSFVSLSFLLIFAFLTPGVSAFDAGDALALVLGLVVGILGICACLGYYARKRNLV</sequence>
<evidence type="ECO:0000313" key="3">
    <source>
        <dbReference type="EMBL" id="KOF75134.1"/>
    </source>
</evidence>
<dbReference type="EMBL" id="KQ422311">
    <property type="protein sequence ID" value="KOF75134.1"/>
    <property type="molecule type" value="Genomic_DNA"/>
</dbReference>
<keyword evidence="2" id="KW-0732">Signal</keyword>
<name>A0A0L8GE74_OCTBM</name>
<gene>
    <name evidence="3" type="ORF">OCBIM_22035206mg</name>
</gene>
<accession>A0A0L8GE74</accession>
<keyword evidence="1" id="KW-1133">Transmembrane helix</keyword>
<keyword evidence="1" id="KW-0472">Membrane</keyword>
<evidence type="ECO:0000256" key="1">
    <source>
        <dbReference type="SAM" id="Phobius"/>
    </source>
</evidence>
<evidence type="ECO:0000256" key="2">
    <source>
        <dbReference type="SAM" id="SignalP"/>
    </source>
</evidence>
<protein>
    <submittedName>
        <fullName evidence="3">Uncharacterized protein</fullName>
    </submittedName>
</protein>
<dbReference type="InterPro" id="IPR031742">
    <property type="entry name" value="DUF4730"/>
</dbReference>
<reference evidence="3" key="1">
    <citation type="submission" date="2015-07" db="EMBL/GenBank/DDBJ databases">
        <title>MeaNS - Measles Nucleotide Surveillance Program.</title>
        <authorList>
            <person name="Tran T."/>
            <person name="Druce J."/>
        </authorList>
    </citation>
    <scope>NUCLEOTIDE SEQUENCE</scope>
    <source>
        <strain evidence="3">UCB-OBI-ISO-001</strain>
        <tissue evidence="3">Gonad</tissue>
    </source>
</reference>
<organism evidence="3">
    <name type="scientific">Octopus bimaculoides</name>
    <name type="common">California two-spotted octopus</name>
    <dbReference type="NCBI Taxonomy" id="37653"/>
    <lineage>
        <taxon>Eukaryota</taxon>
        <taxon>Metazoa</taxon>
        <taxon>Spiralia</taxon>
        <taxon>Lophotrochozoa</taxon>
        <taxon>Mollusca</taxon>
        <taxon>Cephalopoda</taxon>
        <taxon>Coleoidea</taxon>
        <taxon>Octopodiformes</taxon>
        <taxon>Octopoda</taxon>
        <taxon>Incirrata</taxon>
        <taxon>Octopodidae</taxon>
        <taxon>Octopus</taxon>
    </lineage>
</organism>
<proteinExistence type="predicted"/>
<feature type="chain" id="PRO_5005582905" evidence="2">
    <location>
        <begin position="26"/>
        <end position="59"/>
    </location>
</feature>
<dbReference type="PANTHER" id="PTHR36878:SF1">
    <property type="entry name" value="SMALL INTEGRAL MEMBRANE PROTEIN 30"/>
    <property type="match status" value="1"/>
</dbReference>